<evidence type="ECO:0000256" key="1">
    <source>
        <dbReference type="ARBA" id="ARBA00011028"/>
    </source>
</evidence>
<feature type="signal peptide" evidence="5">
    <location>
        <begin position="1"/>
        <end position="19"/>
    </location>
</feature>
<reference evidence="6 8" key="1">
    <citation type="submission" date="2015-09" db="EMBL/GenBank/DDBJ databases">
        <authorList>
            <consortium name="Pathogen Informatics"/>
        </authorList>
    </citation>
    <scope>NUCLEOTIDE SEQUENCE [LARGE SCALE GENOMIC DNA]</scope>
    <source>
        <strain evidence="6 8">2789STDY5834939</strain>
    </source>
</reference>
<dbReference type="Gene3D" id="3.40.50.1980">
    <property type="entry name" value="Nitrogenase molybdenum iron protein domain"/>
    <property type="match status" value="2"/>
</dbReference>
<dbReference type="EMBL" id="QVME01000003">
    <property type="protein sequence ID" value="RGE68321.1"/>
    <property type="molecule type" value="Genomic_DNA"/>
</dbReference>
<dbReference type="PRINTS" id="PR00691">
    <property type="entry name" value="ADHESINB"/>
</dbReference>
<dbReference type="PRINTS" id="PR00690">
    <property type="entry name" value="ADHESNFAMILY"/>
</dbReference>
<dbReference type="PROSITE" id="PS51257">
    <property type="entry name" value="PROKAR_LIPOPROTEIN"/>
    <property type="match status" value="1"/>
</dbReference>
<dbReference type="SUPFAM" id="SSF53807">
    <property type="entry name" value="Helical backbone' metal receptor"/>
    <property type="match status" value="1"/>
</dbReference>
<dbReference type="GO" id="GO:0046872">
    <property type="term" value="F:metal ion binding"/>
    <property type="evidence" value="ECO:0007669"/>
    <property type="project" value="InterPro"/>
</dbReference>
<dbReference type="Proteomes" id="UP000260828">
    <property type="component" value="Unassembled WGS sequence"/>
</dbReference>
<proteinExistence type="inferred from homology"/>
<dbReference type="Proteomes" id="UP000095765">
    <property type="component" value="Unassembled WGS sequence"/>
</dbReference>
<gene>
    <name evidence="6" type="primary">adcA</name>
    <name evidence="7" type="ORF">DXC40_08255</name>
    <name evidence="6" type="ORF">ERS852551_00531</name>
</gene>
<protein>
    <submittedName>
        <fullName evidence="6">Probable zinc transport system zinc-binding lipoprotein AdcA</fullName>
    </submittedName>
    <submittedName>
        <fullName evidence="7">Zinc ABC transporter substrate-binding protein</fullName>
    </submittedName>
</protein>
<dbReference type="InterPro" id="IPR006129">
    <property type="entry name" value="AdhesinB"/>
</dbReference>
<feature type="chain" id="PRO_5044057269" evidence="5">
    <location>
        <begin position="20"/>
        <end position="312"/>
    </location>
</feature>
<dbReference type="GO" id="GO:0030001">
    <property type="term" value="P:metal ion transport"/>
    <property type="evidence" value="ECO:0007669"/>
    <property type="project" value="InterPro"/>
</dbReference>
<evidence type="ECO:0000256" key="5">
    <source>
        <dbReference type="SAM" id="SignalP"/>
    </source>
</evidence>
<dbReference type="OrthoDB" id="9810636at2"/>
<evidence type="ECO:0000313" key="9">
    <source>
        <dbReference type="Proteomes" id="UP000260828"/>
    </source>
</evidence>
<dbReference type="InterPro" id="IPR006127">
    <property type="entry name" value="ZnuA-like"/>
</dbReference>
<evidence type="ECO:0000256" key="2">
    <source>
        <dbReference type="ARBA" id="ARBA00022448"/>
    </source>
</evidence>
<comment type="similarity">
    <text evidence="1 4">Belongs to the bacterial solute-binding protein 9 family.</text>
</comment>
<evidence type="ECO:0000313" key="6">
    <source>
        <dbReference type="EMBL" id="CUP35376.1"/>
    </source>
</evidence>
<dbReference type="Pfam" id="PF01297">
    <property type="entry name" value="ZnuA"/>
    <property type="match status" value="1"/>
</dbReference>
<evidence type="ECO:0000256" key="4">
    <source>
        <dbReference type="RuleBase" id="RU003512"/>
    </source>
</evidence>
<keyword evidence="2 4" id="KW-0813">Transport</keyword>
<dbReference type="PANTHER" id="PTHR42953:SF3">
    <property type="entry name" value="HIGH-AFFINITY ZINC UPTAKE SYSTEM PROTEIN ZNUA"/>
    <property type="match status" value="1"/>
</dbReference>
<dbReference type="AlphaFoldDB" id="A0A174MJ21"/>
<accession>A0A174MJ21</accession>
<dbReference type="InterPro" id="IPR006128">
    <property type="entry name" value="Lipoprotein_PsaA-like"/>
</dbReference>
<dbReference type="GO" id="GO:0007155">
    <property type="term" value="P:cell adhesion"/>
    <property type="evidence" value="ECO:0007669"/>
    <property type="project" value="InterPro"/>
</dbReference>
<evidence type="ECO:0000256" key="3">
    <source>
        <dbReference type="ARBA" id="ARBA00022729"/>
    </source>
</evidence>
<keyword evidence="6" id="KW-0449">Lipoprotein</keyword>
<sequence length="312" mass="33951">MTGFLKRAAALLCAAVLLAGCGAQPLPPENERIEVVATLFPQYDFARQIAGARADVTLLLPPGVESHAYEPTPADIIRINQADVFLYTGAYMEPWAQKLIEGLDGDVQVVDVSAHVPLEEESHDHEGHDHDGHGGFDPHIWTNPQNAKVMVDNIAAALSAADPAGSGLFMTNAADYKAQLDELDETIMEIVGMSEHREIVFGGRFAMRYFAEHYGLAWSAAFDSCSGETEPSVRAVAQIVDNIQKNCIPVIYYEELTDPKVARAIARESGAQPLLLHSCHNVSKDELAAGATYLSLMEQNAVNLKRGLNGWR</sequence>
<name>A0A174MJ21_9FIRM</name>
<evidence type="ECO:0000313" key="7">
    <source>
        <dbReference type="EMBL" id="RGE68321.1"/>
    </source>
</evidence>
<dbReference type="EMBL" id="CZBE01000003">
    <property type="protein sequence ID" value="CUP35376.1"/>
    <property type="molecule type" value="Genomic_DNA"/>
</dbReference>
<reference evidence="7 9" key="2">
    <citation type="submission" date="2018-08" db="EMBL/GenBank/DDBJ databases">
        <title>A genome reference for cultivated species of the human gut microbiota.</title>
        <authorList>
            <person name="Zou Y."/>
            <person name="Xue W."/>
            <person name="Luo G."/>
        </authorList>
    </citation>
    <scope>NUCLEOTIDE SEQUENCE [LARGE SCALE GENOMIC DNA]</scope>
    <source>
        <strain evidence="7 9">TF05-12AC</strain>
    </source>
</reference>
<dbReference type="PANTHER" id="PTHR42953">
    <property type="entry name" value="HIGH-AFFINITY ZINC UPTAKE SYSTEM PROTEIN ZNUA-RELATED"/>
    <property type="match status" value="1"/>
</dbReference>
<dbReference type="InterPro" id="IPR050492">
    <property type="entry name" value="Bact_metal-bind_prot9"/>
</dbReference>
<keyword evidence="3 5" id="KW-0732">Signal</keyword>
<evidence type="ECO:0000313" key="8">
    <source>
        <dbReference type="Proteomes" id="UP000095765"/>
    </source>
</evidence>
<dbReference type="RefSeq" id="WP_055244021.1">
    <property type="nucleotide sequence ID" value="NZ_CABIWA010000006.1"/>
</dbReference>
<organism evidence="6 8">
    <name type="scientific">Anaerotruncus colihominis</name>
    <dbReference type="NCBI Taxonomy" id="169435"/>
    <lineage>
        <taxon>Bacteria</taxon>
        <taxon>Bacillati</taxon>
        <taxon>Bacillota</taxon>
        <taxon>Clostridia</taxon>
        <taxon>Eubacteriales</taxon>
        <taxon>Oscillospiraceae</taxon>
        <taxon>Anaerotruncus</taxon>
    </lineage>
</organism>